<dbReference type="PIRSF" id="PIRSF004869">
    <property type="entry name" value="PflX_prd"/>
    <property type="match status" value="1"/>
</dbReference>
<feature type="binding site" evidence="6">
    <location>
        <position position="77"/>
    </location>
    <ligand>
        <name>[4Fe-4S] cluster</name>
        <dbReference type="ChEBI" id="CHEBI:49883"/>
        <note>4Fe-4S-S-AdoMet</note>
    </ligand>
</feature>
<dbReference type="SUPFAM" id="SSF102114">
    <property type="entry name" value="Radical SAM enzymes"/>
    <property type="match status" value="1"/>
</dbReference>
<dbReference type="EMBL" id="RLIH01000004">
    <property type="protein sequence ID" value="RVU55011.1"/>
    <property type="molecule type" value="Genomic_DNA"/>
</dbReference>
<evidence type="ECO:0000256" key="6">
    <source>
        <dbReference type="PIRSR" id="PIRSR004869-50"/>
    </source>
</evidence>
<dbReference type="GO" id="GO:0051539">
    <property type="term" value="F:4 iron, 4 sulfur cluster binding"/>
    <property type="evidence" value="ECO:0007669"/>
    <property type="project" value="UniProtKB-KW"/>
</dbReference>
<keyword evidence="5 6" id="KW-0411">Iron-sulfur</keyword>
<dbReference type="InterPro" id="IPR007197">
    <property type="entry name" value="rSAM"/>
</dbReference>
<dbReference type="AlphaFoldDB" id="A0A437S7V0"/>
<dbReference type="InterPro" id="IPR034457">
    <property type="entry name" value="Organic_radical-activating"/>
</dbReference>
<dbReference type="PANTHER" id="PTHR30352:SF5">
    <property type="entry name" value="PYRUVATE FORMATE-LYASE 1-ACTIVATING ENZYME"/>
    <property type="match status" value="1"/>
</dbReference>
<dbReference type="InterPro" id="IPR013785">
    <property type="entry name" value="Aldolase_TIM"/>
</dbReference>
<evidence type="ECO:0000259" key="7">
    <source>
        <dbReference type="PROSITE" id="PS51918"/>
    </source>
</evidence>
<dbReference type="GO" id="GO:0046872">
    <property type="term" value="F:metal ion binding"/>
    <property type="evidence" value="ECO:0007669"/>
    <property type="project" value="UniProtKB-KW"/>
</dbReference>
<evidence type="ECO:0000256" key="4">
    <source>
        <dbReference type="ARBA" id="ARBA00023004"/>
    </source>
</evidence>
<evidence type="ECO:0000256" key="2">
    <source>
        <dbReference type="ARBA" id="ARBA00022691"/>
    </source>
</evidence>
<evidence type="ECO:0000313" key="9">
    <source>
        <dbReference type="Proteomes" id="UP000288812"/>
    </source>
</evidence>
<feature type="binding site" evidence="6">
    <location>
        <position position="74"/>
    </location>
    <ligand>
        <name>[4Fe-4S] cluster</name>
        <dbReference type="ChEBI" id="CHEBI:49883"/>
        <note>4Fe-4S-S-AdoMet</note>
    </ligand>
</feature>
<keyword evidence="3 6" id="KW-0479">Metal-binding</keyword>
<evidence type="ECO:0000256" key="3">
    <source>
        <dbReference type="ARBA" id="ARBA00022723"/>
    </source>
</evidence>
<dbReference type="GO" id="GO:0003824">
    <property type="term" value="F:catalytic activity"/>
    <property type="evidence" value="ECO:0007669"/>
    <property type="project" value="InterPro"/>
</dbReference>
<dbReference type="Pfam" id="PF04055">
    <property type="entry name" value="Radical_SAM"/>
    <property type="match status" value="1"/>
</dbReference>
<feature type="binding site" evidence="6">
    <location>
        <position position="70"/>
    </location>
    <ligand>
        <name>[4Fe-4S] cluster</name>
        <dbReference type="ChEBI" id="CHEBI:49883"/>
        <note>4Fe-4S-S-AdoMet</note>
    </ligand>
</feature>
<dbReference type="SFLD" id="SFLDG01101">
    <property type="entry name" value="Uncharacterised_Radical_SAM_Su"/>
    <property type="match status" value="1"/>
</dbReference>
<dbReference type="PROSITE" id="PS51918">
    <property type="entry name" value="RADICAL_SAM"/>
    <property type="match status" value="1"/>
</dbReference>
<dbReference type="InterPro" id="IPR016431">
    <property type="entry name" value="Pyrv-formate_lyase-activ_prd"/>
</dbReference>
<keyword evidence="4 6" id="KW-0408">Iron</keyword>
<comment type="caution">
    <text evidence="8">The sequence shown here is derived from an EMBL/GenBank/DDBJ whole genome shotgun (WGS) entry which is preliminary data.</text>
</comment>
<keyword evidence="2 6" id="KW-0949">S-adenosyl-L-methionine</keyword>
<keyword evidence="9" id="KW-1185">Reference proteome</keyword>
<dbReference type="InterPro" id="IPR027596">
    <property type="entry name" value="AmmeMemoSam_rS"/>
</dbReference>
<reference evidence="8 9" key="1">
    <citation type="submission" date="2018-11" db="EMBL/GenBank/DDBJ databases">
        <title>Genome sequencing and assembly of Anaerosphaera sp. nov., GS7-6-2.</title>
        <authorList>
            <person name="Rettenmaier R."/>
            <person name="Liebl W."/>
            <person name="Zverlov V."/>
        </authorList>
    </citation>
    <scope>NUCLEOTIDE SEQUENCE [LARGE SCALE GENOMIC DNA]</scope>
    <source>
        <strain evidence="8 9">GS7-6-2</strain>
    </source>
</reference>
<comment type="cofactor">
    <cofactor evidence="6">
        <name>[4Fe-4S] cluster</name>
        <dbReference type="ChEBI" id="CHEBI:49883"/>
    </cofactor>
    <text evidence="6">Binds 1 [4Fe-4S] cluster. The cluster is coordinated with 3 cysteines and an exchangeable S-adenosyl-L-methionine.</text>
</comment>
<dbReference type="CDD" id="cd01335">
    <property type="entry name" value="Radical_SAM"/>
    <property type="match status" value="1"/>
</dbReference>
<organism evidence="8 9">
    <name type="scientific">Anaerosphaera multitolerans</name>
    <dbReference type="NCBI Taxonomy" id="2487351"/>
    <lineage>
        <taxon>Bacteria</taxon>
        <taxon>Bacillati</taxon>
        <taxon>Bacillota</taxon>
        <taxon>Tissierellia</taxon>
        <taxon>Tissierellales</taxon>
        <taxon>Peptoniphilaceae</taxon>
        <taxon>Anaerosphaera</taxon>
    </lineage>
</organism>
<dbReference type="Proteomes" id="UP000288812">
    <property type="component" value="Unassembled WGS sequence"/>
</dbReference>
<name>A0A437S7V0_9FIRM</name>
<dbReference type="NCBIfam" id="TIGR04337">
    <property type="entry name" value="AmmeMemoSam_rS"/>
    <property type="match status" value="1"/>
</dbReference>
<accession>A0A437S7V0</accession>
<evidence type="ECO:0000313" key="8">
    <source>
        <dbReference type="EMBL" id="RVU55011.1"/>
    </source>
</evidence>
<protein>
    <submittedName>
        <fullName evidence="8">AmmeMemoRadiSam system radical SAM enzyme</fullName>
    </submittedName>
</protein>
<feature type="domain" description="Radical SAM core" evidence="7">
    <location>
        <begin position="55"/>
        <end position="272"/>
    </location>
</feature>
<dbReference type="RefSeq" id="WP_127723979.1">
    <property type="nucleotide sequence ID" value="NZ_RLIH01000004.1"/>
</dbReference>
<evidence type="ECO:0000256" key="5">
    <source>
        <dbReference type="ARBA" id="ARBA00023014"/>
    </source>
</evidence>
<gene>
    <name evidence="8" type="primary">amrS</name>
    <name evidence="8" type="ORF">EF514_03725</name>
</gene>
<keyword evidence="1" id="KW-0004">4Fe-4S</keyword>
<sequence>MSVVCKICPRHCTLKEGQVGFCKARMAKGSEVISLNYGQVVSLGLDPIEKKPLYHFMPGSKILSVGSFGCNFRCDFCQNYQISMSDGSDLVKKYMSPRELVDLAEDLKNRGNIGIAYTYNEPLIGYEYVLDTSKEAHSRGLKNVLVTNGYIEKEPFLELLPYIDAVNIDLKSFNEEFYKSVGGDLKVVMESIKLAAGYAHVEVTTLIIEGINDDEGEMDSLARWLCTINPSIPLHISRFFPAYKMMDRSPTSVSTVYNLIDVAKTHLNYVYPGNC</sequence>
<dbReference type="InterPro" id="IPR058240">
    <property type="entry name" value="rSAM_sf"/>
</dbReference>
<dbReference type="InterPro" id="IPR006638">
    <property type="entry name" value="Elp3/MiaA/NifB-like_rSAM"/>
</dbReference>
<dbReference type="SMART" id="SM00729">
    <property type="entry name" value="Elp3"/>
    <property type="match status" value="1"/>
</dbReference>
<dbReference type="Gene3D" id="3.20.20.70">
    <property type="entry name" value="Aldolase class I"/>
    <property type="match status" value="1"/>
</dbReference>
<evidence type="ECO:0000256" key="1">
    <source>
        <dbReference type="ARBA" id="ARBA00022485"/>
    </source>
</evidence>
<dbReference type="PANTHER" id="PTHR30352">
    <property type="entry name" value="PYRUVATE FORMATE-LYASE-ACTIVATING ENZYME"/>
    <property type="match status" value="1"/>
</dbReference>
<dbReference type="OrthoDB" id="9778883at2"/>
<proteinExistence type="predicted"/>
<dbReference type="SFLD" id="SFLDS00029">
    <property type="entry name" value="Radical_SAM"/>
    <property type="match status" value="1"/>
</dbReference>